<dbReference type="RefSeq" id="WP_106520082.1">
    <property type="nucleotide sequence ID" value="NZ_JAQXKX010000059.1"/>
</dbReference>
<sequence length="264" mass="28779">MQVDDILQRAQSWANEAGASALAMQKHLGSIKFKNPKDVVTAADFESERIIIGHIQNEFPEHSIRTEEAGHVKEGSRYEWIIDPVDGTVNFSRGIPLWGISIALVENTEAGAKPIIAVVNLPGLGKMFTACKGSGTFANGEHVHVSMVDDLTKAIVSNGDFNVGDWEKINAQNLKNFKSEAEHCTRVKCYGSAVIEGAFTAQGSLDGFVMTMSYPWDIAAIALLVEEAGGKATRFDGKPLRFEDGEQALFSNGILHDQFLQILK</sequence>
<feature type="binding site" evidence="4">
    <location>
        <position position="217"/>
    </location>
    <ligand>
        <name>Mg(2+)</name>
        <dbReference type="ChEBI" id="CHEBI:18420"/>
        <label>1</label>
        <note>catalytic</note>
    </ligand>
</feature>
<evidence type="ECO:0000256" key="2">
    <source>
        <dbReference type="ARBA" id="ARBA00022801"/>
    </source>
</evidence>
<name>A0A2M9A541_9BACT</name>
<reference evidence="5 6" key="1">
    <citation type="submission" date="2017-11" db="EMBL/GenBank/DDBJ databases">
        <title>Animal gut microbial communities from fecal samples from Wisconsin, USA.</title>
        <authorList>
            <person name="Neumann A."/>
        </authorList>
    </citation>
    <scope>NUCLEOTIDE SEQUENCE [LARGE SCALE GENOMIC DNA]</scope>
    <source>
        <strain evidence="5 6">UWS3</strain>
    </source>
</reference>
<dbReference type="PROSITE" id="PS00629">
    <property type="entry name" value="IMP_1"/>
    <property type="match status" value="1"/>
</dbReference>
<dbReference type="GO" id="GO:0006020">
    <property type="term" value="P:inositol metabolic process"/>
    <property type="evidence" value="ECO:0007669"/>
    <property type="project" value="TreeGrafter"/>
</dbReference>
<dbReference type="GO" id="GO:0008934">
    <property type="term" value="F:inositol monophosphate 1-phosphatase activity"/>
    <property type="evidence" value="ECO:0007669"/>
    <property type="project" value="TreeGrafter"/>
</dbReference>
<dbReference type="InterPro" id="IPR020583">
    <property type="entry name" value="Inositol_monoP_metal-BS"/>
</dbReference>
<feature type="binding site" evidence="4">
    <location>
        <position position="67"/>
    </location>
    <ligand>
        <name>Mg(2+)</name>
        <dbReference type="ChEBI" id="CHEBI:18420"/>
        <label>1</label>
        <note>catalytic</note>
    </ligand>
</feature>
<dbReference type="Gene3D" id="3.30.540.10">
    <property type="entry name" value="Fructose-1,6-Bisphosphatase, subunit A, domain 1"/>
    <property type="match status" value="1"/>
</dbReference>
<evidence type="ECO:0000256" key="1">
    <source>
        <dbReference type="ARBA" id="ARBA00022723"/>
    </source>
</evidence>
<dbReference type="Gene3D" id="3.40.190.80">
    <property type="match status" value="1"/>
</dbReference>
<evidence type="ECO:0000313" key="6">
    <source>
        <dbReference type="Proteomes" id="UP000231134"/>
    </source>
</evidence>
<organism evidence="5 6">
    <name type="scientific">Hallerella succinigenes</name>
    <dbReference type="NCBI Taxonomy" id="1896222"/>
    <lineage>
        <taxon>Bacteria</taxon>
        <taxon>Pseudomonadati</taxon>
        <taxon>Fibrobacterota</taxon>
        <taxon>Fibrobacteria</taxon>
        <taxon>Fibrobacterales</taxon>
        <taxon>Fibrobacteraceae</taxon>
        <taxon>Hallerella</taxon>
    </lineage>
</organism>
<evidence type="ECO:0000313" key="5">
    <source>
        <dbReference type="EMBL" id="PJJ40846.1"/>
    </source>
</evidence>
<feature type="binding site" evidence="4">
    <location>
        <position position="86"/>
    </location>
    <ligand>
        <name>Mg(2+)</name>
        <dbReference type="ChEBI" id="CHEBI:18420"/>
        <label>1</label>
        <note>catalytic</note>
    </ligand>
</feature>
<comment type="cofactor">
    <cofactor evidence="4">
        <name>Mg(2+)</name>
        <dbReference type="ChEBI" id="CHEBI:18420"/>
    </cofactor>
</comment>
<dbReference type="Pfam" id="PF00459">
    <property type="entry name" value="Inositol_P"/>
    <property type="match status" value="1"/>
</dbReference>
<evidence type="ECO:0000256" key="3">
    <source>
        <dbReference type="ARBA" id="ARBA00022842"/>
    </source>
</evidence>
<dbReference type="PRINTS" id="PR00377">
    <property type="entry name" value="IMPHPHTASES"/>
</dbReference>
<dbReference type="PANTHER" id="PTHR20854">
    <property type="entry name" value="INOSITOL MONOPHOSPHATASE"/>
    <property type="match status" value="1"/>
</dbReference>
<dbReference type="EMBL" id="PGEX01000001">
    <property type="protein sequence ID" value="PJJ40846.1"/>
    <property type="molecule type" value="Genomic_DNA"/>
</dbReference>
<keyword evidence="2" id="KW-0378">Hydrolase</keyword>
<keyword evidence="3 4" id="KW-0460">Magnesium</keyword>
<evidence type="ECO:0000256" key="4">
    <source>
        <dbReference type="PIRSR" id="PIRSR600760-2"/>
    </source>
</evidence>
<feature type="binding site" evidence="4">
    <location>
        <position position="83"/>
    </location>
    <ligand>
        <name>Mg(2+)</name>
        <dbReference type="ChEBI" id="CHEBI:18420"/>
        <label>1</label>
        <note>catalytic</note>
    </ligand>
</feature>
<dbReference type="SUPFAM" id="SSF56655">
    <property type="entry name" value="Carbohydrate phosphatase"/>
    <property type="match status" value="1"/>
</dbReference>
<dbReference type="GO" id="GO:0007165">
    <property type="term" value="P:signal transduction"/>
    <property type="evidence" value="ECO:0007669"/>
    <property type="project" value="TreeGrafter"/>
</dbReference>
<protein>
    <submittedName>
        <fullName evidence="5">Myo-inositol-1(Or 4)-monophosphatase</fullName>
    </submittedName>
</protein>
<accession>A0A2M9A541</accession>
<dbReference type="AlphaFoldDB" id="A0A2M9A541"/>
<proteinExistence type="predicted"/>
<dbReference type="PANTHER" id="PTHR20854:SF4">
    <property type="entry name" value="INOSITOL-1-MONOPHOSPHATASE-RELATED"/>
    <property type="match status" value="1"/>
</dbReference>
<comment type="caution">
    <text evidence="5">The sequence shown here is derived from an EMBL/GenBank/DDBJ whole genome shotgun (WGS) entry which is preliminary data.</text>
</comment>
<dbReference type="InterPro" id="IPR000760">
    <property type="entry name" value="Inositol_monophosphatase-like"/>
</dbReference>
<keyword evidence="1 4" id="KW-0479">Metal-binding</keyword>
<keyword evidence="6" id="KW-1185">Reference proteome</keyword>
<dbReference type="GO" id="GO:0046872">
    <property type="term" value="F:metal ion binding"/>
    <property type="evidence" value="ECO:0007669"/>
    <property type="project" value="UniProtKB-KW"/>
</dbReference>
<dbReference type="Proteomes" id="UP000231134">
    <property type="component" value="Unassembled WGS sequence"/>
</dbReference>
<gene>
    <name evidence="5" type="ORF">BGX16_0796</name>
</gene>